<sequence length="72" mass="8136">MLCVPFEIRDVGIPTWRLQESATVHREAAVQSLIGMLCVPFEIRDVGIPTWRLQESATVHREAAVQFSLDTN</sequence>
<keyword evidence="2" id="KW-1185">Reference proteome</keyword>
<protein>
    <submittedName>
        <fullName evidence="1">Uncharacterized protein</fullName>
    </submittedName>
</protein>
<evidence type="ECO:0000313" key="1">
    <source>
        <dbReference type="EMBL" id="KAJ1204296.1"/>
    </source>
</evidence>
<evidence type="ECO:0000313" key="2">
    <source>
        <dbReference type="Proteomes" id="UP001066276"/>
    </source>
</evidence>
<organism evidence="1 2">
    <name type="scientific">Pleurodeles waltl</name>
    <name type="common">Iberian ribbed newt</name>
    <dbReference type="NCBI Taxonomy" id="8319"/>
    <lineage>
        <taxon>Eukaryota</taxon>
        <taxon>Metazoa</taxon>
        <taxon>Chordata</taxon>
        <taxon>Craniata</taxon>
        <taxon>Vertebrata</taxon>
        <taxon>Euteleostomi</taxon>
        <taxon>Amphibia</taxon>
        <taxon>Batrachia</taxon>
        <taxon>Caudata</taxon>
        <taxon>Salamandroidea</taxon>
        <taxon>Salamandridae</taxon>
        <taxon>Pleurodelinae</taxon>
        <taxon>Pleurodeles</taxon>
    </lineage>
</organism>
<gene>
    <name evidence="1" type="ORF">NDU88_008077</name>
</gene>
<proteinExistence type="predicted"/>
<name>A0AAV7VVF5_PLEWA</name>
<dbReference type="Proteomes" id="UP001066276">
    <property type="component" value="Chromosome 2_1"/>
</dbReference>
<accession>A0AAV7VVF5</accession>
<reference evidence="1" key="1">
    <citation type="journal article" date="2022" name="bioRxiv">
        <title>Sequencing and chromosome-scale assembly of the giantPleurodeles waltlgenome.</title>
        <authorList>
            <person name="Brown T."/>
            <person name="Elewa A."/>
            <person name="Iarovenko S."/>
            <person name="Subramanian E."/>
            <person name="Araus A.J."/>
            <person name="Petzold A."/>
            <person name="Susuki M."/>
            <person name="Suzuki K.-i.T."/>
            <person name="Hayashi T."/>
            <person name="Toyoda A."/>
            <person name="Oliveira C."/>
            <person name="Osipova E."/>
            <person name="Leigh N.D."/>
            <person name="Simon A."/>
            <person name="Yun M.H."/>
        </authorList>
    </citation>
    <scope>NUCLEOTIDE SEQUENCE</scope>
    <source>
        <strain evidence="1">20211129_DDA</strain>
        <tissue evidence="1">Liver</tissue>
    </source>
</reference>
<dbReference type="EMBL" id="JANPWB010000003">
    <property type="protein sequence ID" value="KAJ1204296.1"/>
    <property type="molecule type" value="Genomic_DNA"/>
</dbReference>
<dbReference type="AlphaFoldDB" id="A0AAV7VVF5"/>
<comment type="caution">
    <text evidence="1">The sequence shown here is derived from an EMBL/GenBank/DDBJ whole genome shotgun (WGS) entry which is preliminary data.</text>
</comment>